<dbReference type="EMBL" id="SNRW01000766">
    <property type="protein sequence ID" value="KAA6399371.1"/>
    <property type="molecule type" value="Genomic_DNA"/>
</dbReference>
<protein>
    <recommendedName>
        <fullName evidence="3">Reverse transcriptase RNase H-like domain-containing protein</fullName>
    </recommendedName>
</protein>
<proteinExistence type="predicted"/>
<organism evidence="1 2">
    <name type="scientific">Streblomastix strix</name>
    <dbReference type="NCBI Taxonomy" id="222440"/>
    <lineage>
        <taxon>Eukaryota</taxon>
        <taxon>Metamonada</taxon>
        <taxon>Preaxostyla</taxon>
        <taxon>Oxymonadida</taxon>
        <taxon>Streblomastigidae</taxon>
        <taxon>Streblomastix</taxon>
    </lineage>
</organism>
<dbReference type="Proteomes" id="UP000324800">
    <property type="component" value="Unassembled WGS sequence"/>
</dbReference>
<name>A0A5J4WWQ5_9EUKA</name>
<sequence length="273" mass="31126">MGNNQSEQEQTGSQEINKIPGMELEYGINDAIDNQINEETGDSSITQTGTVDTVATVPTVRSAARLIGQIQYIGVQCTQGSPHITSMNREMSKRAKKAGQDSPIKQSRRALIEVEWWITLIKNNKSNNIKTQTTQATITTDASLWRRGVTFQILEENIQRIFKPWKAKIPTSNRREIDEILLELNYLQLILQFNHLCYLNVKTDNTIACRNLFKGKAMEGLRRSGFAIEARRFGRLLNRQINATASARRMGDNNYSQLLRYKEKYKTSQVLLN</sequence>
<dbReference type="AlphaFoldDB" id="A0A5J4WWQ5"/>
<reference evidence="1 2" key="1">
    <citation type="submission" date="2019-03" db="EMBL/GenBank/DDBJ databases">
        <title>Single cell metagenomics reveals metabolic interactions within the superorganism composed of flagellate Streblomastix strix and complex community of Bacteroidetes bacteria on its surface.</title>
        <authorList>
            <person name="Treitli S.C."/>
            <person name="Kolisko M."/>
            <person name="Husnik F."/>
            <person name="Keeling P."/>
            <person name="Hampl V."/>
        </authorList>
    </citation>
    <scope>NUCLEOTIDE SEQUENCE [LARGE SCALE GENOMIC DNA]</scope>
    <source>
        <strain evidence="1">ST1C</strain>
    </source>
</reference>
<evidence type="ECO:0000313" key="1">
    <source>
        <dbReference type="EMBL" id="KAA6399371.1"/>
    </source>
</evidence>
<gene>
    <name evidence="1" type="ORF">EZS28_005091</name>
</gene>
<evidence type="ECO:0000313" key="2">
    <source>
        <dbReference type="Proteomes" id="UP000324800"/>
    </source>
</evidence>
<comment type="caution">
    <text evidence="1">The sequence shown here is derived from an EMBL/GenBank/DDBJ whole genome shotgun (WGS) entry which is preliminary data.</text>
</comment>
<accession>A0A5J4WWQ5</accession>
<evidence type="ECO:0008006" key="3">
    <source>
        <dbReference type="Google" id="ProtNLM"/>
    </source>
</evidence>